<dbReference type="PANTHER" id="PTHR13062">
    <property type="entry name" value="COLLAGENASE"/>
    <property type="match status" value="1"/>
</dbReference>
<dbReference type="EMBL" id="NPEF02000009">
    <property type="protein sequence ID" value="MDV6235736.1"/>
    <property type="molecule type" value="Genomic_DNA"/>
</dbReference>
<dbReference type="Proteomes" id="UP000232122">
    <property type="component" value="Unassembled WGS sequence"/>
</dbReference>
<organism evidence="16">
    <name type="scientific">Leptospira ellisii</name>
    <dbReference type="NCBI Taxonomy" id="2023197"/>
    <lineage>
        <taxon>Bacteria</taxon>
        <taxon>Pseudomonadati</taxon>
        <taxon>Spirochaetota</taxon>
        <taxon>Spirochaetia</taxon>
        <taxon>Leptospirales</taxon>
        <taxon>Leptospiraceae</taxon>
        <taxon>Leptospira</taxon>
    </lineage>
</organism>
<comment type="caution">
    <text evidence="16">The sequence shown here is derived from an EMBL/GenBank/DDBJ whole genome shotgun (WGS) entry which is preliminary data.</text>
</comment>
<reference evidence="15" key="3">
    <citation type="submission" date="2023-10" db="EMBL/GenBank/DDBJ databases">
        <authorList>
            <person name="Picardeau M."/>
            <person name="Thibeaux R."/>
        </authorList>
    </citation>
    <scope>NUCLEOTIDE SEQUENCE</scope>
    <source>
        <strain evidence="15">ATI7-C-A5</strain>
    </source>
</reference>
<evidence type="ECO:0000313" key="17">
    <source>
        <dbReference type="Proteomes" id="UP000232122"/>
    </source>
</evidence>
<dbReference type="Gene3D" id="1.10.390.20">
    <property type="match status" value="1"/>
</dbReference>
<evidence type="ECO:0000313" key="15">
    <source>
        <dbReference type="EMBL" id="MDV6235736.1"/>
    </source>
</evidence>
<dbReference type="PANTHER" id="PTHR13062:SF9">
    <property type="entry name" value="MICROBIAL COLLAGENASE"/>
    <property type="match status" value="1"/>
</dbReference>
<evidence type="ECO:0000256" key="3">
    <source>
        <dbReference type="ARBA" id="ARBA00004613"/>
    </source>
</evidence>
<reference evidence="15 17" key="2">
    <citation type="journal article" date="2018" name="Microb. Genom.">
        <title>Deciphering the unexplored Leptospira diversity from soils uncovers genomic evolution to virulence.</title>
        <authorList>
            <person name="Thibeaux R."/>
            <person name="Iraola G."/>
            <person name="Ferres I."/>
            <person name="Bierque E."/>
            <person name="Girault D."/>
            <person name="Soupe-Gilbert M.E."/>
            <person name="Picardeau M."/>
            <person name="Goarant C."/>
        </authorList>
    </citation>
    <scope>NUCLEOTIDE SEQUENCE [LARGE SCALE GENOMIC DNA]</scope>
    <source>
        <strain evidence="15 17">ATI7-C-A5</strain>
    </source>
</reference>
<comment type="subcellular location">
    <subcellularLocation>
        <location evidence="3">Secreted</location>
    </subcellularLocation>
</comment>
<sequence>MLNKTSYGTLPCIGIVLILFLGCGGPDDRRVNDRGLFASLFSDSNRPSAQSVGKRVRSLNERSVLDRNLGRGGENRFDFDGNWNAKRGIVIPSMETFESNRVAMVRNSLPPECTGSYVSTLQPGAFVTYLEIHGTDCLDNFLWDYGEYSDGIYSQANMNAVIARLGVLAPLYDGTNGLKILQLLRIFWAGYYLVGSHPLPFDEGQTSQALISPMNLLAGNPHLLDGSDSAGEILSSFFASANNASIAYFVYPTVVSFLNAVVNEPQRMNQYWQTMALNSLMNLIRRNTHPSFPQFLARVDAVLIDKLRLLALCTQFSNDSQVWILDGAIYTLGVISEFRSDLSGQTTQSLTVILASYPYLSEPYLWTVKTLTQSSDCVDLSTGRVCLSQTRNAVRTLAFPNEYALDDGIQIVRTPLSLTAIQGIYHALKQVEYQFFRISGLFSPVSADPTTSVSMYIYGSLKDYRKYHTFLYDLPTDNGGIYVEQDRAFYTYQRTPSESIYTLEELFRHEYIHYLVGRFVVPGMWSETAVYDNERMTWFDEGFAEFLTGATSKTVLPRKSLVSQIQNDGSSRMSVSEILSARYGNFQFYRYSGNFFHYLFTYKKDTLNNLISALRDNNIVAFDAIVSQMSQDSALNASFQSYLNGLVADVNNLTNPSTPAPDLTNLNSTDPVAVQSLVRTTSAGYAAKCTTAYFGLNGRFSCRGTTTGSLRSSPDWISSWNDLNNQINGLISTLENGGVNNFRNMNCRIGSIRFNKYSTNQFYPSAIYSCEGPLPARTPVEYSRPGQDQSDFRDTVSGAGTNCYSIPFPTLGYFCNSPLSTGSFPGNTSYEEMYQQLNMSFLNLKSEVFMMRPALYKKIDCGLNSITTVTQSNGNKYLTGTSVCSL</sequence>
<dbReference type="InterPro" id="IPR013661">
    <property type="entry name" value="Peptidase_M9_N_dom"/>
</dbReference>
<dbReference type="EC" id="3.4.24.3" evidence="4"/>
<accession>A0A2N0BNT6</accession>
<keyword evidence="17" id="KW-1185">Reference proteome</keyword>
<keyword evidence="10" id="KW-0862">Zinc</keyword>
<protein>
    <recommendedName>
        <fullName evidence="4">microbial collagenase</fullName>
        <ecNumber evidence="4">3.4.24.3</ecNumber>
    </recommendedName>
</protein>
<accession>A0A2N0BAU6</accession>
<keyword evidence="8" id="KW-0732">Signal</keyword>
<evidence type="ECO:0000256" key="5">
    <source>
        <dbReference type="ARBA" id="ARBA00022525"/>
    </source>
</evidence>
<evidence type="ECO:0000256" key="6">
    <source>
        <dbReference type="ARBA" id="ARBA00022670"/>
    </source>
</evidence>
<evidence type="ECO:0000313" key="16">
    <source>
        <dbReference type="EMBL" id="PJZ93671.1"/>
    </source>
</evidence>
<keyword evidence="5" id="KW-0964">Secreted</keyword>
<evidence type="ECO:0000256" key="8">
    <source>
        <dbReference type="ARBA" id="ARBA00022729"/>
    </source>
</evidence>
<proteinExistence type="predicted"/>
<evidence type="ECO:0000256" key="7">
    <source>
        <dbReference type="ARBA" id="ARBA00022723"/>
    </source>
</evidence>
<evidence type="ECO:0000256" key="1">
    <source>
        <dbReference type="ARBA" id="ARBA00000424"/>
    </source>
</evidence>
<evidence type="ECO:0000256" key="10">
    <source>
        <dbReference type="ARBA" id="ARBA00022833"/>
    </source>
</evidence>
<evidence type="ECO:0000259" key="14">
    <source>
        <dbReference type="Pfam" id="PF08453"/>
    </source>
</evidence>
<dbReference type="EMBL" id="NPEF01000050">
    <property type="protein sequence ID" value="PJZ93671.1"/>
    <property type="molecule type" value="Genomic_DNA"/>
</dbReference>
<comment type="cofactor">
    <cofactor evidence="2">
        <name>Zn(2+)</name>
        <dbReference type="ChEBI" id="CHEBI:29105"/>
    </cofactor>
</comment>
<gene>
    <name evidence="15" type="ORF">CH379_008865</name>
    <name evidence="16" type="ORF">CH379_06680</name>
</gene>
<evidence type="ECO:0000256" key="9">
    <source>
        <dbReference type="ARBA" id="ARBA00022801"/>
    </source>
</evidence>
<dbReference type="Pfam" id="PF08453">
    <property type="entry name" value="Peptidase_M9_N"/>
    <property type="match status" value="1"/>
</dbReference>
<dbReference type="PROSITE" id="PS51257">
    <property type="entry name" value="PROKAR_LIPOPROTEIN"/>
    <property type="match status" value="1"/>
</dbReference>
<evidence type="ECO:0000256" key="4">
    <source>
        <dbReference type="ARBA" id="ARBA00012653"/>
    </source>
</evidence>
<feature type="domain" description="Peptidase M9 collagenase N-terminal" evidence="14">
    <location>
        <begin position="127"/>
        <end position="286"/>
    </location>
</feature>
<keyword evidence="6" id="KW-0645">Protease</keyword>
<keyword evidence="7" id="KW-0479">Metal-binding</keyword>
<dbReference type="OrthoDB" id="9798386at2"/>
<dbReference type="RefSeq" id="WP_100745964.1">
    <property type="nucleotide sequence ID" value="NZ_NPEF02000009.1"/>
</dbReference>
<dbReference type="Pfam" id="PF01752">
    <property type="entry name" value="Peptidase_M9"/>
    <property type="match status" value="1"/>
</dbReference>
<keyword evidence="11" id="KW-0482">Metalloprotease</keyword>
<evidence type="ECO:0000256" key="12">
    <source>
        <dbReference type="ARBA" id="ARBA00023145"/>
    </source>
</evidence>
<evidence type="ECO:0000256" key="2">
    <source>
        <dbReference type="ARBA" id="ARBA00001947"/>
    </source>
</evidence>
<dbReference type="AlphaFoldDB" id="A0A2N0BAU6"/>
<reference evidence="16" key="1">
    <citation type="submission" date="2017-07" db="EMBL/GenBank/DDBJ databases">
        <title>Leptospira spp. isolated from tropical soils.</title>
        <authorList>
            <person name="Thibeaux R."/>
            <person name="Iraola G."/>
            <person name="Ferres I."/>
            <person name="Bierque E."/>
            <person name="Girault D."/>
            <person name="Soupe-Gilbert M.-E."/>
            <person name="Picardeau M."/>
            <person name="Goarant C."/>
        </authorList>
    </citation>
    <scope>NUCLEOTIDE SEQUENCE [LARGE SCALE GENOMIC DNA]</scope>
    <source>
        <strain evidence="16">ATI7-C-A5</strain>
    </source>
</reference>
<feature type="active site" evidence="13">
    <location>
        <position position="510"/>
    </location>
</feature>
<dbReference type="GO" id="GO:0005576">
    <property type="term" value="C:extracellular region"/>
    <property type="evidence" value="ECO:0007669"/>
    <property type="project" value="UniProtKB-SubCell"/>
</dbReference>
<keyword evidence="12" id="KW-0865">Zymogen</keyword>
<dbReference type="GO" id="GO:0006508">
    <property type="term" value="P:proteolysis"/>
    <property type="evidence" value="ECO:0007669"/>
    <property type="project" value="UniProtKB-KW"/>
</dbReference>
<dbReference type="InterPro" id="IPR002169">
    <property type="entry name" value="Peptidase_M9A/M9B"/>
</dbReference>
<evidence type="ECO:0000256" key="11">
    <source>
        <dbReference type="ARBA" id="ARBA00023049"/>
    </source>
</evidence>
<evidence type="ECO:0000256" key="13">
    <source>
        <dbReference type="PIRSR" id="PIRSR602169-1"/>
    </source>
</evidence>
<dbReference type="PRINTS" id="PR00931">
    <property type="entry name" value="MICOLLPTASE"/>
</dbReference>
<name>A0A2N0BAU6_9LEPT</name>
<dbReference type="Gene3D" id="3.40.30.160">
    <property type="entry name" value="Collagenase ColT, N-terminal domain"/>
    <property type="match status" value="1"/>
</dbReference>
<keyword evidence="9 15" id="KW-0378">Hydrolase</keyword>
<dbReference type="GO" id="GO:0004222">
    <property type="term" value="F:metalloendopeptidase activity"/>
    <property type="evidence" value="ECO:0007669"/>
    <property type="project" value="UniProtKB-EC"/>
</dbReference>
<dbReference type="GO" id="GO:0008270">
    <property type="term" value="F:zinc ion binding"/>
    <property type="evidence" value="ECO:0007669"/>
    <property type="project" value="InterPro"/>
</dbReference>
<comment type="catalytic activity">
    <reaction evidence="1">
        <text>Digestion of native collagen in the triple helical region at Xaa-|-Gly bonds. With synthetic peptides, a preference is shown for Gly at P3 and P1', Pro and Ala at P2 and P2', and hydroxyproline, Ala or Arg at P3'.</text>
        <dbReference type="EC" id="3.4.24.3"/>
    </reaction>
</comment>